<reference evidence="2 3" key="1">
    <citation type="submission" date="2019-05" db="EMBL/GenBank/DDBJ databases">
        <title>Another draft genome of Portunus trituberculatus and its Hox gene families provides insights of decapod evolution.</title>
        <authorList>
            <person name="Jeong J.-H."/>
            <person name="Song I."/>
            <person name="Kim S."/>
            <person name="Choi T."/>
            <person name="Kim D."/>
            <person name="Ryu S."/>
            <person name="Kim W."/>
        </authorList>
    </citation>
    <scope>NUCLEOTIDE SEQUENCE [LARGE SCALE GENOMIC DNA]</scope>
    <source>
        <tissue evidence="2">Muscle</tissue>
    </source>
</reference>
<evidence type="ECO:0000256" key="1">
    <source>
        <dbReference type="SAM" id="MobiDB-lite"/>
    </source>
</evidence>
<gene>
    <name evidence="2" type="ORF">E2C01_013051</name>
</gene>
<sequence length="168" mass="18632">MSTPCPLPAASPRSTRQNVWTLEVLSSGHEPSELLHDVLFKHPTHQDIAFSQRSHTDDTTLNNCILHILRIPDIVELFYDSVTVLTTHPRFLLCPLPDQRLPYFYRTSVYTVGGGAPLSLASPGGNNHIVAFLKFPVHRNTWQGAAVHTPWSPHEGRHTTTAGDGTLP</sequence>
<keyword evidence="3" id="KW-1185">Reference proteome</keyword>
<evidence type="ECO:0000313" key="2">
    <source>
        <dbReference type="EMBL" id="MPC20119.1"/>
    </source>
</evidence>
<accession>A0A5B7DG21</accession>
<protein>
    <submittedName>
        <fullName evidence="2">Uncharacterized protein</fullName>
    </submittedName>
</protein>
<feature type="compositionally biased region" description="Polar residues" evidence="1">
    <location>
        <begin position="159"/>
        <end position="168"/>
    </location>
</feature>
<dbReference type="Proteomes" id="UP000324222">
    <property type="component" value="Unassembled WGS sequence"/>
</dbReference>
<dbReference type="AlphaFoldDB" id="A0A5B7DG21"/>
<feature type="region of interest" description="Disordered" evidence="1">
    <location>
        <begin position="148"/>
        <end position="168"/>
    </location>
</feature>
<proteinExistence type="predicted"/>
<evidence type="ECO:0000313" key="3">
    <source>
        <dbReference type="Proteomes" id="UP000324222"/>
    </source>
</evidence>
<organism evidence="2 3">
    <name type="scientific">Portunus trituberculatus</name>
    <name type="common">Swimming crab</name>
    <name type="synonym">Neptunus trituberculatus</name>
    <dbReference type="NCBI Taxonomy" id="210409"/>
    <lineage>
        <taxon>Eukaryota</taxon>
        <taxon>Metazoa</taxon>
        <taxon>Ecdysozoa</taxon>
        <taxon>Arthropoda</taxon>
        <taxon>Crustacea</taxon>
        <taxon>Multicrustacea</taxon>
        <taxon>Malacostraca</taxon>
        <taxon>Eumalacostraca</taxon>
        <taxon>Eucarida</taxon>
        <taxon>Decapoda</taxon>
        <taxon>Pleocyemata</taxon>
        <taxon>Brachyura</taxon>
        <taxon>Eubrachyura</taxon>
        <taxon>Portunoidea</taxon>
        <taxon>Portunidae</taxon>
        <taxon>Portuninae</taxon>
        <taxon>Portunus</taxon>
    </lineage>
</organism>
<name>A0A5B7DG21_PORTR</name>
<dbReference type="EMBL" id="VSRR010000836">
    <property type="protein sequence ID" value="MPC20119.1"/>
    <property type="molecule type" value="Genomic_DNA"/>
</dbReference>
<comment type="caution">
    <text evidence="2">The sequence shown here is derived from an EMBL/GenBank/DDBJ whole genome shotgun (WGS) entry which is preliminary data.</text>
</comment>